<proteinExistence type="inferred from homology"/>
<dbReference type="PANTHER" id="PTHR43394">
    <property type="entry name" value="ATP-DEPENDENT PERMEASE MDL1, MITOCHONDRIAL"/>
    <property type="match status" value="1"/>
</dbReference>
<name>A0A4S4FED7_9MICO</name>
<protein>
    <recommendedName>
        <fullName evidence="10">Fatty acid ABC transporter ATP-binding/permease protein</fullName>
    </recommendedName>
</protein>
<evidence type="ECO:0000256" key="11">
    <source>
        <dbReference type="SAM" id="MobiDB-lite"/>
    </source>
</evidence>
<feature type="compositionally biased region" description="Gly residues" evidence="11">
    <location>
        <begin position="28"/>
        <end position="42"/>
    </location>
</feature>
<evidence type="ECO:0000256" key="8">
    <source>
        <dbReference type="ARBA" id="ARBA00055053"/>
    </source>
</evidence>
<evidence type="ECO:0000259" key="13">
    <source>
        <dbReference type="PROSITE" id="PS50893"/>
    </source>
</evidence>
<sequence length="700" mass="74603">MSAPATGSSSGTSSAPASASRAPVRPPMGGGPGRGGPFGGMGMPAEKAMSFVPSAKRLFARLRPERAGVIIVVALGVISVVLSVIGPKLLGTATNIIFEGVISSQLPAGATKAEVIAQLEASGDTQRADLIRGLTLDPGAGIDFSRLSMVLGIVLLLYVFASIFGYLQGYVLNGITQRTVYRLREEVEAKIHRLPLSYFDRTPRGELLSRVTNDIDNISQSLQQTMSQLITSLLTVVGVLAMMFFISPLLALIALITIPLTLGLVTVIGKRSQKRFVAQWRETGVLNGQIEEAFSGHALVKVFGRQRDIMNRFGETNDKLYAASFGAQFISGLIMPASMFVGNLVYVAIAVVGGLMVSGGSMSLGDVQAFIQYSRQFTQPLTQLGSMANLLQSGVASAERVFELLDAPEQIADPVPAVSPLTRTGRLAFEDVSFRYAPDVPLLENVSLIAEPGSTVAIVGPTGAGKTTLVNLVMRFYEVDEGRITLDGVDIAAMTRDDLRSRTGMVLQDTWLFGGTIRDNLLYGRPEATEEELLEAARASYVDRFVHALPDGYDTVLDDEASNVSAGEKQLITIARAFLARPSVLILDEATSSVDTRTELLVQRAMAELRRDRTSFVIAHRLSTIRDADLILVMEAGHIVEQGTHDELLLADGAYARLYRAQFAAPADDEDGSAAAEAAAPAEAARAEAAPAEAAPAGMA</sequence>
<evidence type="ECO:0000256" key="10">
    <source>
        <dbReference type="ARBA" id="ARBA00071747"/>
    </source>
</evidence>
<dbReference type="SUPFAM" id="SSF52540">
    <property type="entry name" value="P-loop containing nucleoside triphosphate hydrolases"/>
    <property type="match status" value="1"/>
</dbReference>
<feature type="region of interest" description="Disordered" evidence="11">
    <location>
        <begin position="1"/>
        <end position="42"/>
    </location>
</feature>
<dbReference type="InterPro" id="IPR036640">
    <property type="entry name" value="ABC1_TM_sf"/>
</dbReference>
<dbReference type="Pfam" id="PF00664">
    <property type="entry name" value="ABC_membrane"/>
    <property type="match status" value="1"/>
</dbReference>
<dbReference type="SUPFAM" id="SSF90123">
    <property type="entry name" value="ABC transporter transmembrane region"/>
    <property type="match status" value="1"/>
</dbReference>
<dbReference type="InterPro" id="IPR003439">
    <property type="entry name" value="ABC_transporter-like_ATP-bd"/>
</dbReference>
<feature type="transmembrane region" description="Helical" evidence="12">
    <location>
        <begin position="67"/>
        <end position="85"/>
    </location>
</feature>
<evidence type="ECO:0000256" key="3">
    <source>
        <dbReference type="ARBA" id="ARBA00022692"/>
    </source>
</evidence>
<dbReference type="Gene3D" id="1.20.1560.10">
    <property type="entry name" value="ABC transporter type 1, transmembrane domain"/>
    <property type="match status" value="1"/>
</dbReference>
<dbReference type="InterPro" id="IPR011527">
    <property type="entry name" value="ABC1_TM_dom"/>
</dbReference>
<keyword evidence="7 12" id="KW-0472">Membrane</keyword>
<feature type="transmembrane region" description="Helical" evidence="12">
    <location>
        <begin position="252"/>
        <end position="269"/>
    </location>
</feature>
<evidence type="ECO:0000256" key="7">
    <source>
        <dbReference type="ARBA" id="ARBA00023136"/>
    </source>
</evidence>
<dbReference type="AlphaFoldDB" id="A0A4S4FED7"/>
<dbReference type="Proteomes" id="UP000309133">
    <property type="component" value="Unassembled WGS sequence"/>
</dbReference>
<comment type="similarity">
    <text evidence="9">Belongs to the ABC transporter superfamily. Lipid exporter (TC 3.A.1.106) family.</text>
</comment>
<feature type="compositionally biased region" description="Low complexity" evidence="11">
    <location>
        <begin position="673"/>
        <end position="700"/>
    </location>
</feature>
<feature type="transmembrane region" description="Helical" evidence="12">
    <location>
        <begin position="147"/>
        <end position="167"/>
    </location>
</feature>
<dbReference type="PROSITE" id="PS00211">
    <property type="entry name" value="ABC_TRANSPORTER_1"/>
    <property type="match status" value="1"/>
</dbReference>
<dbReference type="PANTHER" id="PTHR43394:SF1">
    <property type="entry name" value="ATP-BINDING CASSETTE SUB-FAMILY B MEMBER 10, MITOCHONDRIAL"/>
    <property type="match status" value="1"/>
</dbReference>
<evidence type="ECO:0000256" key="12">
    <source>
        <dbReference type="SAM" id="Phobius"/>
    </source>
</evidence>
<dbReference type="GO" id="GO:0016887">
    <property type="term" value="F:ATP hydrolysis activity"/>
    <property type="evidence" value="ECO:0007669"/>
    <property type="project" value="InterPro"/>
</dbReference>
<keyword evidence="3 12" id="KW-0812">Transmembrane</keyword>
<gene>
    <name evidence="15" type="ORF">E6C64_16555</name>
</gene>
<keyword evidence="16" id="KW-1185">Reference proteome</keyword>
<evidence type="ECO:0000256" key="1">
    <source>
        <dbReference type="ARBA" id="ARBA00004651"/>
    </source>
</evidence>
<dbReference type="CDD" id="cd18547">
    <property type="entry name" value="ABC_6TM_Tm288_like"/>
    <property type="match status" value="1"/>
</dbReference>
<evidence type="ECO:0000313" key="16">
    <source>
        <dbReference type="Proteomes" id="UP000309133"/>
    </source>
</evidence>
<comment type="function">
    <text evidence="8">ABC transporter involved in fatty acid import. Transmembrane domains (TMD) form a pore in the membrane and the ATP-binding domain (NBD) is responsible for energy generation.</text>
</comment>
<dbReference type="InterPro" id="IPR003593">
    <property type="entry name" value="AAA+_ATPase"/>
</dbReference>
<feature type="domain" description="ABC transporter" evidence="13">
    <location>
        <begin position="427"/>
        <end position="661"/>
    </location>
</feature>
<feature type="compositionally biased region" description="Low complexity" evidence="11">
    <location>
        <begin position="1"/>
        <end position="23"/>
    </location>
</feature>
<dbReference type="InterPro" id="IPR027417">
    <property type="entry name" value="P-loop_NTPase"/>
</dbReference>
<dbReference type="PROSITE" id="PS50929">
    <property type="entry name" value="ABC_TM1F"/>
    <property type="match status" value="1"/>
</dbReference>
<comment type="subcellular location">
    <subcellularLocation>
        <location evidence="1">Cell membrane</location>
        <topology evidence="1">Multi-pass membrane protein</topology>
    </subcellularLocation>
</comment>
<dbReference type="EMBL" id="SSSM01000006">
    <property type="protein sequence ID" value="THG28441.1"/>
    <property type="molecule type" value="Genomic_DNA"/>
</dbReference>
<evidence type="ECO:0000256" key="9">
    <source>
        <dbReference type="ARBA" id="ARBA00061644"/>
    </source>
</evidence>
<feature type="transmembrane region" description="Helical" evidence="12">
    <location>
        <begin position="229"/>
        <end position="246"/>
    </location>
</feature>
<dbReference type="FunFam" id="3.40.50.300:FF:000287">
    <property type="entry name" value="Multidrug ABC transporter ATP-binding protein"/>
    <property type="match status" value="1"/>
</dbReference>
<feature type="domain" description="ABC transmembrane type-1" evidence="14">
    <location>
        <begin position="70"/>
        <end position="393"/>
    </location>
</feature>
<accession>A0A4S4FED7</accession>
<feature type="region of interest" description="Disordered" evidence="11">
    <location>
        <begin position="670"/>
        <end position="700"/>
    </location>
</feature>
<dbReference type="Pfam" id="PF00005">
    <property type="entry name" value="ABC_tran"/>
    <property type="match status" value="1"/>
</dbReference>
<dbReference type="GO" id="GO:0005524">
    <property type="term" value="F:ATP binding"/>
    <property type="evidence" value="ECO:0007669"/>
    <property type="project" value="UniProtKB-KW"/>
</dbReference>
<reference evidence="15 16" key="1">
    <citation type="submission" date="2019-04" db="EMBL/GenBank/DDBJ databases">
        <authorList>
            <person name="Jiang L."/>
        </authorList>
    </citation>
    <scope>NUCLEOTIDE SEQUENCE [LARGE SCALE GENOMIC DNA]</scope>
    <source>
        <strain evidence="15 16">YIM 131853</strain>
    </source>
</reference>
<evidence type="ECO:0000259" key="14">
    <source>
        <dbReference type="PROSITE" id="PS50929"/>
    </source>
</evidence>
<comment type="caution">
    <text evidence="15">The sequence shown here is derived from an EMBL/GenBank/DDBJ whole genome shotgun (WGS) entry which is preliminary data.</text>
</comment>
<dbReference type="PROSITE" id="PS50893">
    <property type="entry name" value="ABC_TRANSPORTER_2"/>
    <property type="match status" value="1"/>
</dbReference>
<keyword evidence="5 15" id="KW-0067">ATP-binding</keyword>
<dbReference type="InterPro" id="IPR017871">
    <property type="entry name" value="ABC_transporter-like_CS"/>
</dbReference>
<dbReference type="Gene3D" id="3.40.50.300">
    <property type="entry name" value="P-loop containing nucleotide triphosphate hydrolases"/>
    <property type="match status" value="1"/>
</dbReference>
<keyword evidence="2" id="KW-0813">Transport</keyword>
<evidence type="ECO:0000256" key="5">
    <source>
        <dbReference type="ARBA" id="ARBA00022840"/>
    </source>
</evidence>
<keyword evidence="6 12" id="KW-1133">Transmembrane helix</keyword>
<evidence type="ECO:0000256" key="4">
    <source>
        <dbReference type="ARBA" id="ARBA00022741"/>
    </source>
</evidence>
<evidence type="ECO:0000256" key="6">
    <source>
        <dbReference type="ARBA" id="ARBA00022989"/>
    </source>
</evidence>
<dbReference type="GO" id="GO:0005886">
    <property type="term" value="C:plasma membrane"/>
    <property type="evidence" value="ECO:0007669"/>
    <property type="project" value="UniProtKB-SubCell"/>
</dbReference>
<dbReference type="GO" id="GO:0015421">
    <property type="term" value="F:ABC-type oligopeptide transporter activity"/>
    <property type="evidence" value="ECO:0007669"/>
    <property type="project" value="TreeGrafter"/>
</dbReference>
<dbReference type="SMART" id="SM00382">
    <property type="entry name" value="AAA"/>
    <property type="match status" value="1"/>
</dbReference>
<dbReference type="CDD" id="cd03254">
    <property type="entry name" value="ABCC_Glucan_exporter_like"/>
    <property type="match status" value="1"/>
</dbReference>
<evidence type="ECO:0000256" key="2">
    <source>
        <dbReference type="ARBA" id="ARBA00022448"/>
    </source>
</evidence>
<evidence type="ECO:0000313" key="15">
    <source>
        <dbReference type="EMBL" id="THG28441.1"/>
    </source>
</evidence>
<dbReference type="InterPro" id="IPR039421">
    <property type="entry name" value="Type_1_exporter"/>
</dbReference>
<dbReference type="OrthoDB" id="9806127at2"/>
<organism evidence="15 16">
    <name type="scientific">Naasia lichenicola</name>
    <dbReference type="NCBI Taxonomy" id="2565933"/>
    <lineage>
        <taxon>Bacteria</taxon>
        <taxon>Bacillati</taxon>
        <taxon>Actinomycetota</taxon>
        <taxon>Actinomycetes</taxon>
        <taxon>Micrococcales</taxon>
        <taxon>Microbacteriaceae</taxon>
        <taxon>Naasia</taxon>
    </lineage>
</organism>
<keyword evidence="4" id="KW-0547">Nucleotide-binding</keyword>